<proteinExistence type="predicted"/>
<accession>A0ABQ6G718</accession>
<evidence type="ECO:0000313" key="1">
    <source>
        <dbReference type="EMBL" id="GLX66764.1"/>
    </source>
</evidence>
<dbReference type="Pfam" id="PF10706">
    <property type="entry name" value="Aminoglyc_resit"/>
    <property type="match status" value="1"/>
</dbReference>
<organism evidence="1 2">
    <name type="scientific">Paenibacillus glycanilyticus</name>
    <dbReference type="NCBI Taxonomy" id="126569"/>
    <lineage>
        <taxon>Bacteria</taxon>
        <taxon>Bacillati</taxon>
        <taxon>Bacillota</taxon>
        <taxon>Bacilli</taxon>
        <taxon>Bacillales</taxon>
        <taxon>Paenibacillaceae</taxon>
        <taxon>Paenibacillus</taxon>
    </lineage>
</organism>
<evidence type="ECO:0008006" key="3">
    <source>
        <dbReference type="Google" id="ProtNLM"/>
    </source>
</evidence>
<evidence type="ECO:0000313" key="2">
    <source>
        <dbReference type="Proteomes" id="UP001157114"/>
    </source>
</evidence>
<dbReference type="EMBL" id="BSSQ01000004">
    <property type="protein sequence ID" value="GLX66764.1"/>
    <property type="molecule type" value="Genomic_DNA"/>
</dbReference>
<keyword evidence="2" id="KW-1185">Reference proteome</keyword>
<dbReference type="Gene3D" id="3.30.460.40">
    <property type="match status" value="1"/>
</dbReference>
<dbReference type="RefSeq" id="WP_284237477.1">
    <property type="nucleotide sequence ID" value="NZ_BSSQ01000004.1"/>
</dbReference>
<gene>
    <name evidence="1" type="ORF">MU1_11080</name>
</gene>
<sequence length="203" mass="23749">MRTDVENWSPLSVLDVAHLFSPLPIRWGIAGGWALDLHYGKQTREHSDTDVILSRADQEMVYHYLKPDWILYRAEKGKLTLWEGEYLHDTNDIWVSRDEASPFAFQMMIINIENDKWLYKRNNAIQRPASELFLTTPEGIPYLRPEIQLLHKGGSSQVREKDFKDLMTHLPLLEPAEKEWLKSSLRVQFPAGHDWINYMDAGE</sequence>
<protein>
    <recommendedName>
        <fullName evidence="3">Amino acid transporter</fullName>
    </recommendedName>
</protein>
<dbReference type="InterPro" id="IPR019646">
    <property type="entry name" value="Aminoglyc_AdlTrfase"/>
</dbReference>
<dbReference type="Proteomes" id="UP001157114">
    <property type="component" value="Unassembled WGS sequence"/>
</dbReference>
<comment type="caution">
    <text evidence="1">The sequence shown here is derived from an EMBL/GenBank/DDBJ whole genome shotgun (WGS) entry which is preliminary data.</text>
</comment>
<reference evidence="1 2" key="1">
    <citation type="submission" date="2023-03" db="EMBL/GenBank/DDBJ databases">
        <title>Draft genome sequence of the bacteria which degrade cell wall of Tricholomamatutake.</title>
        <authorList>
            <person name="Konishi Y."/>
            <person name="Fukuta Y."/>
            <person name="Shirasaka N."/>
        </authorList>
    </citation>
    <scope>NUCLEOTIDE SEQUENCE [LARGE SCALE GENOMIC DNA]</scope>
    <source>
        <strain evidence="2">mu1</strain>
    </source>
</reference>
<name>A0ABQ6G718_9BACL</name>